<evidence type="ECO:0000313" key="3">
    <source>
        <dbReference type="Proteomes" id="UP000503308"/>
    </source>
</evidence>
<dbReference type="SUPFAM" id="SSF50814">
    <property type="entry name" value="Lipocalins"/>
    <property type="match status" value="1"/>
</dbReference>
<evidence type="ECO:0000313" key="2">
    <source>
        <dbReference type="EMBL" id="QJF51580.1"/>
    </source>
</evidence>
<dbReference type="KEGG" id="rpon:G3256_10605"/>
<dbReference type="PROSITE" id="PS51257">
    <property type="entry name" value="PROKAR_LIPOPROTEIN"/>
    <property type="match status" value="1"/>
</dbReference>
<protein>
    <submittedName>
        <fullName evidence="2">Lipocalin family protein</fullName>
    </submittedName>
</protein>
<keyword evidence="1" id="KW-0732">Signal</keyword>
<dbReference type="RefSeq" id="WP_169640797.1">
    <property type="nucleotide sequence ID" value="NZ_CP048788.1"/>
</dbReference>
<proteinExistence type="predicted"/>
<accession>A0A858STD2</accession>
<gene>
    <name evidence="2" type="ORF">G3256_10605</name>
</gene>
<dbReference type="AlphaFoldDB" id="A0A858STD2"/>
<feature type="signal peptide" evidence="1">
    <location>
        <begin position="1"/>
        <end position="20"/>
    </location>
</feature>
<organism evidence="2 3">
    <name type="scientific">Roseobacter ponti</name>
    <dbReference type="NCBI Taxonomy" id="1891787"/>
    <lineage>
        <taxon>Bacteria</taxon>
        <taxon>Pseudomonadati</taxon>
        <taxon>Pseudomonadota</taxon>
        <taxon>Alphaproteobacteria</taxon>
        <taxon>Rhodobacterales</taxon>
        <taxon>Roseobacteraceae</taxon>
        <taxon>Roseobacter</taxon>
    </lineage>
</organism>
<reference evidence="2 3" key="1">
    <citation type="submission" date="2020-02" db="EMBL/GenBank/DDBJ databases">
        <title>Genome sequence of Roseobacter ponti.</title>
        <authorList>
            <person name="Hollensteiner J."/>
            <person name="Schneider D."/>
            <person name="Poehlein A."/>
            <person name="Daniel R."/>
        </authorList>
    </citation>
    <scope>NUCLEOTIDE SEQUENCE [LARGE SCALE GENOMIC DNA]</scope>
    <source>
        <strain evidence="2 3">DSM 106830</strain>
    </source>
</reference>
<keyword evidence="3" id="KW-1185">Reference proteome</keyword>
<dbReference type="InterPro" id="IPR012674">
    <property type="entry name" value="Calycin"/>
</dbReference>
<feature type="chain" id="PRO_5032587272" evidence="1">
    <location>
        <begin position="21"/>
        <end position="165"/>
    </location>
</feature>
<dbReference type="EMBL" id="CP048788">
    <property type="protein sequence ID" value="QJF51580.1"/>
    <property type="molecule type" value="Genomic_DNA"/>
</dbReference>
<sequence length="165" mass="17766">MRRRGLLYFPSCLAVIILTACTPAPTGVRDTSVPMGATTRFDPLQFEGTWQIVASFDPVRAGPLTITVAPEVVGVSVASNSVPEIVGFYDLGSPGVLIPRTPGAETLVVMWVDEEFQTAALGTPSGSFGAVLNRSTKIAPDKGVAVREIFEFYGWDVSRLKRTYK</sequence>
<evidence type="ECO:0000256" key="1">
    <source>
        <dbReference type="SAM" id="SignalP"/>
    </source>
</evidence>
<dbReference type="Proteomes" id="UP000503308">
    <property type="component" value="Chromosome"/>
</dbReference>
<name>A0A858STD2_9RHOB</name>